<dbReference type="EMBL" id="MDYQ01000161">
    <property type="protein sequence ID" value="PRP80090.1"/>
    <property type="molecule type" value="Genomic_DNA"/>
</dbReference>
<gene>
    <name evidence="1" type="ORF">PROFUN_12244</name>
</gene>
<proteinExistence type="predicted"/>
<evidence type="ECO:0000313" key="1">
    <source>
        <dbReference type="EMBL" id="PRP80090.1"/>
    </source>
</evidence>
<name>A0A2P6N813_9EUKA</name>
<dbReference type="Proteomes" id="UP000241769">
    <property type="component" value="Unassembled WGS sequence"/>
</dbReference>
<protein>
    <submittedName>
        <fullName evidence="1">Uncharacterized protein</fullName>
    </submittedName>
</protein>
<reference evidence="1 2" key="1">
    <citation type="journal article" date="2018" name="Genome Biol. Evol.">
        <title>Multiple Roots of Fruiting Body Formation in Amoebozoa.</title>
        <authorList>
            <person name="Hillmann F."/>
            <person name="Forbes G."/>
            <person name="Novohradska S."/>
            <person name="Ferling I."/>
            <person name="Riege K."/>
            <person name="Groth M."/>
            <person name="Westermann M."/>
            <person name="Marz M."/>
            <person name="Spaller T."/>
            <person name="Winckler T."/>
            <person name="Schaap P."/>
            <person name="Glockner G."/>
        </authorList>
    </citation>
    <scope>NUCLEOTIDE SEQUENCE [LARGE SCALE GENOMIC DNA]</scope>
    <source>
        <strain evidence="1 2">Jena</strain>
    </source>
</reference>
<comment type="caution">
    <text evidence="1">The sequence shown here is derived from an EMBL/GenBank/DDBJ whole genome shotgun (WGS) entry which is preliminary data.</text>
</comment>
<sequence length="212" mass="24850">MHNSITGYYLEKFGIMWGVKDIECFYNKLRNILPSEAEHGNAVNIWKEKQFATFGEYMMYYCRCDVELLLQGTTNYRTLLMTKNNMELLNYVSVAQISYQNILKNYLKHDLRSARDWLRRPIIKFHSQYNCYTNGDTTLKAQPYVVPALLLRQKKLYMLLWCTKCALGTHHLEKHNTHALTCLVTPQLGYAQLVCKNFHQDCTKRALGAQFA</sequence>
<dbReference type="InParanoid" id="A0A2P6N813"/>
<organism evidence="1 2">
    <name type="scientific">Planoprotostelium fungivorum</name>
    <dbReference type="NCBI Taxonomy" id="1890364"/>
    <lineage>
        <taxon>Eukaryota</taxon>
        <taxon>Amoebozoa</taxon>
        <taxon>Evosea</taxon>
        <taxon>Variosea</taxon>
        <taxon>Cavosteliida</taxon>
        <taxon>Cavosteliaceae</taxon>
        <taxon>Planoprotostelium</taxon>
    </lineage>
</organism>
<dbReference type="OrthoDB" id="414982at2759"/>
<evidence type="ECO:0000313" key="2">
    <source>
        <dbReference type="Proteomes" id="UP000241769"/>
    </source>
</evidence>
<keyword evidence="2" id="KW-1185">Reference proteome</keyword>
<accession>A0A2P6N813</accession>
<dbReference type="AlphaFoldDB" id="A0A2P6N813"/>